<name>A0A2S5RAH0_9MOLU</name>
<reference evidence="2 3" key="1">
    <citation type="submission" date="2017-11" db="EMBL/GenBank/DDBJ databases">
        <title>Genome sequence of Entomoplasma lucivorax PIPN-2 (ATCC 49196).</title>
        <authorList>
            <person name="Lo W.-S."/>
            <person name="Gasparich G.E."/>
            <person name="Kuo C.-H."/>
        </authorList>
    </citation>
    <scope>NUCLEOTIDE SEQUENCE [LARGE SCALE GENOMIC DNA]</scope>
    <source>
        <strain evidence="2 3">PIPN-2</strain>
    </source>
</reference>
<keyword evidence="3" id="KW-1185">Reference proteome</keyword>
<evidence type="ECO:0008006" key="4">
    <source>
        <dbReference type="Google" id="ProtNLM"/>
    </source>
</evidence>
<dbReference type="RefSeq" id="WP_028127024.1">
    <property type="nucleotide sequence ID" value="NZ_PHNE01000005.1"/>
</dbReference>
<evidence type="ECO:0000313" key="3">
    <source>
        <dbReference type="Proteomes" id="UP000237865"/>
    </source>
</evidence>
<dbReference type="InterPro" id="IPR007880">
    <property type="entry name" value="Spiralin"/>
</dbReference>
<sequence length="428" mass="46646">MKKTLILLGNFLVTTLIISATTTVISCSKESNKIDLSHGIAVTNIKVGMNQSEAQENIQKTLAMQPGLDNIQLNVDYAITNLGDFVIPGQIWVKALANSALVEGEFTIDIAKVDISRDIIRDVKIGMDKKRAVTNIINDINLESKLHDVSLKEITISGSGWEPEDIVVPGDIWVKALATSKLITGQFAIQNGKVDISQDVVDDVKLGMDKKQATTNIINDINLEGHMHGIQIDELTITGTGWEDPKIVTAGDILVQAQIDAPWITGKFNLHFDKINITNTQVVGGIDAGMKSADVEAKILVNIQKQAPWITKVDFKTLGLKDVVQEQDTITVFAKDTSQWITGDFNLIVIPTKRDLTGLVIDSIKVGASAVEVEMLIYVAVRLRSPFATRNDYTITGLNLTVKSGDVITVTAKEASLTTKGEFTIKIN</sequence>
<protein>
    <recommendedName>
        <fullName evidence="4">Lipoprotein</fullName>
    </recommendedName>
</protein>
<gene>
    <name evidence="2" type="ORF">ELUCI_v1c08400</name>
</gene>
<evidence type="ECO:0000313" key="2">
    <source>
        <dbReference type="EMBL" id="PPE04319.1"/>
    </source>
</evidence>
<dbReference type="Proteomes" id="UP000237865">
    <property type="component" value="Unassembled WGS sequence"/>
</dbReference>
<keyword evidence="1" id="KW-0732">Signal</keyword>
<accession>A0A2S5RAH0</accession>
<dbReference type="Pfam" id="PF05215">
    <property type="entry name" value="Spiralin"/>
    <property type="match status" value="5"/>
</dbReference>
<organism evidence="2 3">
    <name type="scientific">Williamsoniiplasma lucivorax</name>
    <dbReference type="NCBI Taxonomy" id="209274"/>
    <lineage>
        <taxon>Bacteria</taxon>
        <taxon>Bacillati</taxon>
        <taxon>Mycoplasmatota</taxon>
        <taxon>Mollicutes</taxon>
        <taxon>Entomoplasmatales</taxon>
        <taxon>Williamsoniiplasma</taxon>
    </lineage>
</organism>
<dbReference type="AlphaFoldDB" id="A0A2S5RAH0"/>
<comment type="caution">
    <text evidence="2">The sequence shown here is derived from an EMBL/GenBank/DDBJ whole genome shotgun (WGS) entry which is preliminary data.</text>
</comment>
<dbReference type="GO" id="GO:0016020">
    <property type="term" value="C:membrane"/>
    <property type="evidence" value="ECO:0007669"/>
    <property type="project" value="InterPro"/>
</dbReference>
<dbReference type="PROSITE" id="PS51257">
    <property type="entry name" value="PROKAR_LIPOPROTEIN"/>
    <property type="match status" value="1"/>
</dbReference>
<dbReference type="EMBL" id="PHNE01000005">
    <property type="protein sequence ID" value="PPE04319.1"/>
    <property type="molecule type" value="Genomic_DNA"/>
</dbReference>
<feature type="signal peptide" evidence="1">
    <location>
        <begin position="1"/>
        <end position="20"/>
    </location>
</feature>
<proteinExistence type="predicted"/>
<evidence type="ECO:0000256" key="1">
    <source>
        <dbReference type="SAM" id="SignalP"/>
    </source>
</evidence>
<feature type="chain" id="PRO_5015745396" description="Lipoprotein" evidence="1">
    <location>
        <begin position="21"/>
        <end position="428"/>
    </location>
</feature>